<comment type="subcellular location">
    <subcellularLocation>
        <location evidence="4">Cell outer membrane</location>
        <topology evidence="4">Lipid-anchor</topology>
    </subcellularLocation>
</comment>
<sequence>MRTICKKSLFKPLLRTAVLAFVMTTLLSGCSFFKPYKAAITQGTVINQEAVSLLQPGLTMGQVQQLLGPPLGQDPYNPRHWEYVFYTTDKSFHPDAVRHLIVNFDHDAYLENWKIVKKSEKDKG</sequence>
<evidence type="ECO:0000256" key="1">
    <source>
        <dbReference type="ARBA" id="ARBA00022729"/>
    </source>
</evidence>
<gene>
    <name evidence="4" type="primary">bamE</name>
    <name evidence="6" type="ORF">EI16_03515</name>
</gene>
<accession>A0A066ZSX0</accession>
<name>A0A066ZSX0_HYDMR</name>
<evidence type="ECO:0000256" key="2">
    <source>
        <dbReference type="ARBA" id="ARBA00023136"/>
    </source>
</evidence>
<comment type="subunit">
    <text evidence="4">Part of the Bam complex.</text>
</comment>
<protein>
    <recommendedName>
        <fullName evidence="4">Outer membrane protein assembly factor BamE</fullName>
    </recommendedName>
</protein>
<feature type="domain" description="Outer membrane protein assembly factor BamE" evidence="5">
    <location>
        <begin position="43"/>
        <end position="113"/>
    </location>
</feature>
<proteinExistence type="inferred from homology"/>
<keyword evidence="4" id="KW-0449">Lipoprotein</keyword>
<keyword evidence="1 4" id="KW-0732">Signal</keyword>
<dbReference type="PANTHER" id="PTHR37482">
    <property type="entry name" value="OUTER MEMBRANE PROTEIN ASSEMBLY FACTOR BAME"/>
    <property type="match status" value="1"/>
</dbReference>
<keyword evidence="4" id="KW-0564">Palmitate</keyword>
<keyword evidence="7" id="KW-1185">Reference proteome</keyword>
<dbReference type="GO" id="GO:1990063">
    <property type="term" value="C:Bam protein complex"/>
    <property type="evidence" value="ECO:0007669"/>
    <property type="project" value="TreeGrafter"/>
</dbReference>
<dbReference type="HAMAP" id="MF_00925">
    <property type="entry name" value="OM_assembly_BamE"/>
    <property type="match status" value="1"/>
</dbReference>
<dbReference type="Pfam" id="PF04355">
    <property type="entry name" value="BamE"/>
    <property type="match status" value="1"/>
</dbReference>
<evidence type="ECO:0000259" key="5">
    <source>
        <dbReference type="Pfam" id="PF04355"/>
    </source>
</evidence>
<evidence type="ECO:0000313" key="6">
    <source>
        <dbReference type="EMBL" id="KDN95379.1"/>
    </source>
</evidence>
<evidence type="ECO:0000313" key="7">
    <source>
        <dbReference type="Proteomes" id="UP000027341"/>
    </source>
</evidence>
<dbReference type="GO" id="GO:0043165">
    <property type="term" value="P:Gram-negative-bacterium-type cell outer membrane assembly"/>
    <property type="evidence" value="ECO:0007669"/>
    <property type="project" value="UniProtKB-UniRule"/>
</dbReference>
<comment type="function">
    <text evidence="4">Part of the outer membrane protein assembly complex, which is involved in assembly and insertion of beta-barrel proteins into the outer membrane.</text>
</comment>
<dbReference type="EMBL" id="JMIU01000001">
    <property type="protein sequence ID" value="KDN95379.1"/>
    <property type="molecule type" value="Genomic_DNA"/>
</dbReference>
<dbReference type="GO" id="GO:0051205">
    <property type="term" value="P:protein insertion into membrane"/>
    <property type="evidence" value="ECO:0007669"/>
    <property type="project" value="UniProtKB-UniRule"/>
</dbReference>
<dbReference type="GO" id="GO:0030674">
    <property type="term" value="F:protein-macromolecule adaptor activity"/>
    <property type="evidence" value="ECO:0007669"/>
    <property type="project" value="TreeGrafter"/>
</dbReference>
<dbReference type="InterPro" id="IPR007450">
    <property type="entry name" value="BamE_dom"/>
</dbReference>
<dbReference type="InterPro" id="IPR037873">
    <property type="entry name" value="BamE-like"/>
</dbReference>
<organism evidence="6 7">
    <name type="scientific">Hydrogenovibrio marinus</name>
    <dbReference type="NCBI Taxonomy" id="28885"/>
    <lineage>
        <taxon>Bacteria</taxon>
        <taxon>Pseudomonadati</taxon>
        <taxon>Pseudomonadota</taxon>
        <taxon>Gammaproteobacteria</taxon>
        <taxon>Thiotrichales</taxon>
        <taxon>Piscirickettsiaceae</taxon>
        <taxon>Hydrogenovibrio</taxon>
    </lineage>
</organism>
<dbReference type="Gene3D" id="3.30.1450.10">
    <property type="match status" value="1"/>
</dbReference>
<dbReference type="Proteomes" id="UP000027341">
    <property type="component" value="Unassembled WGS sequence"/>
</dbReference>
<comment type="similarity">
    <text evidence="4">Belongs to the BamE family.</text>
</comment>
<comment type="caution">
    <text evidence="6">The sequence shown here is derived from an EMBL/GenBank/DDBJ whole genome shotgun (WGS) entry which is preliminary data.</text>
</comment>
<dbReference type="STRING" id="28885.EI16_03515"/>
<keyword evidence="3 4" id="KW-0998">Cell outer membrane</keyword>
<dbReference type="PROSITE" id="PS51257">
    <property type="entry name" value="PROKAR_LIPOPROTEIN"/>
    <property type="match status" value="1"/>
</dbReference>
<reference evidence="6 7" key="1">
    <citation type="submission" date="2014-04" db="EMBL/GenBank/DDBJ databases">
        <title>Draft genome sequence of Hydrogenovibrio marinus MH-110, a model organism for aerobic H2 metabolism.</title>
        <authorList>
            <person name="Cha H.J."/>
            <person name="Jo B.H."/>
            <person name="Hwang B.H."/>
        </authorList>
    </citation>
    <scope>NUCLEOTIDE SEQUENCE [LARGE SCALE GENOMIC DNA]</scope>
    <source>
        <strain evidence="6 7">MH-110</strain>
    </source>
</reference>
<dbReference type="PANTHER" id="PTHR37482:SF1">
    <property type="entry name" value="OUTER MEMBRANE PROTEIN ASSEMBLY FACTOR BAME"/>
    <property type="match status" value="1"/>
</dbReference>
<evidence type="ECO:0000256" key="4">
    <source>
        <dbReference type="HAMAP-Rule" id="MF_00925"/>
    </source>
</evidence>
<evidence type="ECO:0000256" key="3">
    <source>
        <dbReference type="ARBA" id="ARBA00023237"/>
    </source>
</evidence>
<keyword evidence="2 4" id="KW-0472">Membrane</keyword>
<dbReference type="AlphaFoldDB" id="A0A066ZSX0"/>
<dbReference type="InterPro" id="IPR026592">
    <property type="entry name" value="BamE"/>
</dbReference>